<evidence type="ECO:0000256" key="1">
    <source>
        <dbReference type="PIRSR" id="PIRSR000440-1"/>
    </source>
</evidence>
<keyword evidence="2" id="KW-0808">Transferase</keyword>
<dbReference type="SMART" id="SM01059">
    <property type="entry name" value="CAT"/>
    <property type="match status" value="1"/>
</dbReference>
<protein>
    <submittedName>
        <fullName evidence="2">Chloramphenicol O-acetyltransferase type A</fullName>
    </submittedName>
</protein>
<dbReference type="Proteomes" id="UP000198984">
    <property type="component" value="Unassembled WGS sequence"/>
</dbReference>
<dbReference type="EMBL" id="FOBB01000002">
    <property type="protein sequence ID" value="SEL79443.1"/>
    <property type="molecule type" value="Genomic_DNA"/>
</dbReference>
<dbReference type="InterPro" id="IPR023213">
    <property type="entry name" value="CAT-like_dom_sf"/>
</dbReference>
<dbReference type="Pfam" id="PF00302">
    <property type="entry name" value="CAT"/>
    <property type="match status" value="1"/>
</dbReference>
<keyword evidence="3" id="KW-1185">Reference proteome</keyword>
<dbReference type="PANTHER" id="PTHR38474">
    <property type="entry name" value="SLR0299 PROTEIN"/>
    <property type="match status" value="1"/>
</dbReference>
<dbReference type="PIRSF" id="PIRSF000440">
    <property type="entry name" value="CAT"/>
    <property type="match status" value="1"/>
</dbReference>
<evidence type="ECO:0000313" key="3">
    <source>
        <dbReference type="Proteomes" id="UP000198984"/>
    </source>
</evidence>
<dbReference type="AlphaFoldDB" id="A0A1H7T3Q5"/>
<dbReference type="GO" id="GO:0008811">
    <property type="term" value="F:chloramphenicol O-acetyltransferase activity"/>
    <property type="evidence" value="ECO:0007669"/>
    <property type="project" value="InterPro"/>
</dbReference>
<name>A0A1H7T3Q5_9BACT</name>
<feature type="active site" description="Proton acceptor" evidence="1">
    <location>
        <position position="195"/>
    </location>
</feature>
<reference evidence="2 3" key="1">
    <citation type="submission" date="2016-10" db="EMBL/GenBank/DDBJ databases">
        <authorList>
            <person name="de Groot N.N."/>
        </authorList>
    </citation>
    <scope>NUCLEOTIDE SEQUENCE [LARGE SCALE GENOMIC DNA]</scope>
    <source>
        <strain evidence="2 3">DSM 21039</strain>
    </source>
</reference>
<dbReference type="SUPFAM" id="SSF52777">
    <property type="entry name" value="CoA-dependent acyltransferases"/>
    <property type="match status" value="1"/>
</dbReference>
<sequence>MQVTDFCYKMKTKIDIESWNRKDHFRFFSQFEEPFFGVTVQLDCTKAYQDAKAGDRSFFLYYLYRALKAANETEPFCYRIIDKEVFRFDTVNASPTINRGNGTFGFSYMDYNKNEDLFYRNAREVIQTIQQSEGLVPAVSGENVIHFSAVPWLNFTSLSHARSFTFPDSCPKISFGKITVQNGQRTMPVSIHVHHALMDGYHVGLFVEKYQALMNGE</sequence>
<organism evidence="2 3">
    <name type="scientific">Chitinophaga rupis</name>
    <dbReference type="NCBI Taxonomy" id="573321"/>
    <lineage>
        <taxon>Bacteria</taxon>
        <taxon>Pseudomonadati</taxon>
        <taxon>Bacteroidota</taxon>
        <taxon>Chitinophagia</taxon>
        <taxon>Chitinophagales</taxon>
        <taxon>Chitinophagaceae</taxon>
        <taxon>Chitinophaga</taxon>
    </lineage>
</organism>
<gene>
    <name evidence="2" type="ORF">SAMN04488505_1021131</name>
</gene>
<dbReference type="PANTHER" id="PTHR38474:SF1">
    <property type="entry name" value="SLR0299 PROTEIN"/>
    <property type="match status" value="1"/>
</dbReference>
<evidence type="ECO:0000313" key="2">
    <source>
        <dbReference type="EMBL" id="SEL79443.1"/>
    </source>
</evidence>
<dbReference type="Gene3D" id="3.30.559.10">
    <property type="entry name" value="Chloramphenicol acetyltransferase-like domain"/>
    <property type="match status" value="1"/>
</dbReference>
<accession>A0A1H7T3Q5</accession>
<proteinExistence type="predicted"/>
<dbReference type="InterPro" id="IPR001707">
    <property type="entry name" value="Cmp_AcTrfase"/>
</dbReference>